<name>A0AC61NEV8_9BACT</name>
<reference evidence="1" key="1">
    <citation type="submission" date="2021-08" db="EMBL/GenBank/DDBJ databases">
        <title>Novel anaerobic bacterium isolated from sea squirt in East Sea, Republic of Korea.</title>
        <authorList>
            <person name="Nguyen T.H."/>
            <person name="Li Z."/>
            <person name="Lee Y.-J."/>
            <person name="Ko J."/>
            <person name="Kim S.-G."/>
        </authorList>
    </citation>
    <scope>NUCLEOTIDE SEQUENCE</scope>
    <source>
        <strain evidence="1">KCTC 25031</strain>
    </source>
</reference>
<dbReference type="EMBL" id="CP081303">
    <property type="protein sequence ID" value="QZE14126.1"/>
    <property type="molecule type" value="Genomic_DNA"/>
</dbReference>
<sequence>MNFQKIKIGITHGDINGVGYEVIIKSLEDDRIFDSCTPIVYGSPKVAAYHKKAIDHNKVSFNQIVDASEAHEGKANILNCISDNTRVELGKSTAIAGESSYMALEKACADLKEGKIDVLITAPICKDNIQSEDFNFPGHTEFLAEQFDSKDHLMLMVSEQMKIGVVAGHIPIAKVTEVITEELVLSKIRVMHQTMKQDFGVDGPRIAVLGLNPHAGDNGLLGDEEENIIIPALKKAQEEGIMAMGPYPADGFFGNGTYSNFDVILAMYHDQGLVPFKALAFDDGVNFTAGLPIIRTSPGHGTAFDIAGKNKASENSFRKAMYLAIDLYRNREIYKDISKSPLQKYDLEDRQSMGDRSI</sequence>
<dbReference type="EC" id="1.1.1.262" evidence="1"/>
<evidence type="ECO:0000313" key="1">
    <source>
        <dbReference type="EMBL" id="QZE14126.1"/>
    </source>
</evidence>
<accession>A0AC61NEV8</accession>
<keyword evidence="2" id="KW-1185">Reference proteome</keyword>
<proteinExistence type="predicted"/>
<organism evidence="1 2">
    <name type="scientific">Halosquirtibacter laminarini</name>
    <dbReference type="NCBI Taxonomy" id="3374600"/>
    <lineage>
        <taxon>Bacteria</taxon>
        <taxon>Pseudomonadati</taxon>
        <taxon>Bacteroidota</taxon>
        <taxon>Bacteroidia</taxon>
        <taxon>Marinilabiliales</taxon>
        <taxon>Prolixibacteraceae</taxon>
        <taxon>Halosquirtibacter</taxon>
    </lineage>
</organism>
<protein>
    <submittedName>
        <fullName evidence="1">4-hydroxythreonine-4-phosphate dehydrogenase PdxA</fullName>
        <ecNumber evidence="1">1.1.1.262</ecNumber>
    </submittedName>
</protein>
<evidence type="ECO:0000313" key="2">
    <source>
        <dbReference type="Proteomes" id="UP000826212"/>
    </source>
</evidence>
<dbReference type="Proteomes" id="UP000826212">
    <property type="component" value="Chromosome"/>
</dbReference>
<gene>
    <name evidence="1" type="primary">pdxA</name>
    <name evidence="1" type="ORF">K4L44_16595</name>
</gene>
<keyword evidence="1" id="KW-0560">Oxidoreductase</keyword>